<accession>A0ABS4DA66</accession>
<protein>
    <submittedName>
        <fullName evidence="1">Uncharacterized protein</fullName>
    </submittedName>
</protein>
<keyword evidence="2" id="KW-1185">Reference proteome</keyword>
<comment type="caution">
    <text evidence="1">The sequence shown here is derived from an EMBL/GenBank/DDBJ whole genome shotgun (WGS) entry which is preliminary data.</text>
</comment>
<evidence type="ECO:0000313" key="2">
    <source>
        <dbReference type="Proteomes" id="UP001193081"/>
    </source>
</evidence>
<dbReference type="RefSeq" id="WP_135478300.1">
    <property type="nucleotide sequence ID" value="NZ_SIJK02000017.1"/>
</dbReference>
<dbReference type="EMBL" id="SIJK02000017">
    <property type="protein sequence ID" value="MBP1466299.1"/>
    <property type="molecule type" value="Genomic_DNA"/>
</dbReference>
<proteinExistence type="predicted"/>
<evidence type="ECO:0000313" key="1">
    <source>
        <dbReference type="EMBL" id="MBP1466299.1"/>
    </source>
</evidence>
<organism evidence="1 2">
    <name type="scientific">Candidatus Chloroploca mongolica</name>
    <dbReference type="NCBI Taxonomy" id="2528176"/>
    <lineage>
        <taxon>Bacteria</taxon>
        <taxon>Bacillati</taxon>
        <taxon>Chloroflexota</taxon>
        <taxon>Chloroflexia</taxon>
        <taxon>Chloroflexales</taxon>
        <taxon>Chloroflexineae</taxon>
        <taxon>Oscillochloridaceae</taxon>
        <taxon>Candidatus Chloroploca</taxon>
    </lineage>
</organism>
<name>A0ABS4DA66_9CHLR</name>
<dbReference type="Proteomes" id="UP001193081">
    <property type="component" value="Unassembled WGS sequence"/>
</dbReference>
<gene>
    <name evidence="1" type="ORF">EYB53_011335</name>
</gene>
<sequence length="172" mass="18418">MSIKLFTAVLVLLILFFILGVGLGAGNSNSQVPNIDVGWIQGIGRLVPAPALTFDDMQPLSPPGLCPPPQNNQLIVGLGQTCEFRMATTSTPVRRLPLRVVQGATMRFEMTQPGVAGGTQRRSCNQTINVDVYEGGEDEFALLRITCLLTTDSSCPGEPSLSNSICVLEKDN</sequence>
<reference evidence="1 2" key="1">
    <citation type="submission" date="2021-03" db="EMBL/GenBank/DDBJ databases">
        <authorList>
            <person name="Grouzdev D.S."/>
        </authorList>
    </citation>
    <scope>NUCLEOTIDE SEQUENCE [LARGE SCALE GENOMIC DNA]</scope>
    <source>
        <strain evidence="1 2">M50-1</strain>
    </source>
</reference>